<feature type="compositionally biased region" description="Polar residues" evidence="6">
    <location>
        <begin position="283"/>
        <end position="295"/>
    </location>
</feature>
<feature type="transmembrane region" description="Helical" evidence="7">
    <location>
        <begin position="134"/>
        <end position="155"/>
    </location>
</feature>
<evidence type="ECO:0000256" key="3">
    <source>
        <dbReference type="ARBA" id="ARBA00022989"/>
    </source>
</evidence>
<keyword evidence="10" id="KW-1185">Reference proteome</keyword>
<dbReference type="InterPro" id="IPR052337">
    <property type="entry name" value="SAT4-like"/>
</dbReference>
<comment type="caution">
    <text evidence="9">The sequence shown here is derived from an EMBL/GenBank/DDBJ whole genome shotgun (WGS) entry which is preliminary data.</text>
</comment>
<evidence type="ECO:0000256" key="1">
    <source>
        <dbReference type="ARBA" id="ARBA00004141"/>
    </source>
</evidence>
<protein>
    <recommendedName>
        <fullName evidence="8">Rhodopsin domain-containing protein</fullName>
    </recommendedName>
</protein>
<feature type="transmembrane region" description="Helical" evidence="7">
    <location>
        <begin position="20"/>
        <end position="44"/>
    </location>
</feature>
<accession>A0AAJ0B6H9</accession>
<comment type="subcellular location">
    <subcellularLocation>
        <location evidence="1">Membrane</location>
        <topology evidence="1">Multi-pass membrane protein</topology>
    </subcellularLocation>
</comment>
<dbReference type="EMBL" id="MU839843">
    <property type="protein sequence ID" value="KAK1751087.1"/>
    <property type="molecule type" value="Genomic_DNA"/>
</dbReference>
<organism evidence="9 10">
    <name type="scientific">Echria macrotheca</name>
    <dbReference type="NCBI Taxonomy" id="438768"/>
    <lineage>
        <taxon>Eukaryota</taxon>
        <taxon>Fungi</taxon>
        <taxon>Dikarya</taxon>
        <taxon>Ascomycota</taxon>
        <taxon>Pezizomycotina</taxon>
        <taxon>Sordariomycetes</taxon>
        <taxon>Sordariomycetidae</taxon>
        <taxon>Sordariales</taxon>
        <taxon>Schizotheciaceae</taxon>
        <taxon>Echria</taxon>
    </lineage>
</organism>
<keyword evidence="4 7" id="KW-0472">Membrane</keyword>
<evidence type="ECO:0000256" key="5">
    <source>
        <dbReference type="ARBA" id="ARBA00038359"/>
    </source>
</evidence>
<evidence type="ECO:0000256" key="2">
    <source>
        <dbReference type="ARBA" id="ARBA00022692"/>
    </source>
</evidence>
<name>A0AAJ0B6H9_9PEZI</name>
<reference evidence="9" key="1">
    <citation type="submission" date="2023-06" db="EMBL/GenBank/DDBJ databases">
        <title>Genome-scale phylogeny and comparative genomics of the fungal order Sordariales.</title>
        <authorList>
            <consortium name="Lawrence Berkeley National Laboratory"/>
            <person name="Hensen N."/>
            <person name="Bonometti L."/>
            <person name="Westerberg I."/>
            <person name="Brannstrom I.O."/>
            <person name="Guillou S."/>
            <person name="Cros-Aarteil S."/>
            <person name="Calhoun S."/>
            <person name="Haridas S."/>
            <person name="Kuo A."/>
            <person name="Mondo S."/>
            <person name="Pangilinan J."/>
            <person name="Riley R."/>
            <person name="Labutti K."/>
            <person name="Andreopoulos B."/>
            <person name="Lipzen A."/>
            <person name="Chen C."/>
            <person name="Yanf M."/>
            <person name="Daum C."/>
            <person name="Ng V."/>
            <person name="Clum A."/>
            <person name="Steindorff A."/>
            <person name="Ohm R."/>
            <person name="Martin F."/>
            <person name="Silar P."/>
            <person name="Natvig D."/>
            <person name="Lalanne C."/>
            <person name="Gautier V."/>
            <person name="Ament-Velasquez S.L."/>
            <person name="Kruys A."/>
            <person name="Hutchinson M.I."/>
            <person name="Powell A.J."/>
            <person name="Barry K."/>
            <person name="Miller A.N."/>
            <person name="Grigoriev I.V."/>
            <person name="Debuchy R."/>
            <person name="Gladieux P."/>
            <person name="Thoren M.H."/>
            <person name="Johannesson H."/>
        </authorList>
    </citation>
    <scope>NUCLEOTIDE SEQUENCE</scope>
    <source>
        <strain evidence="9">PSN4</strain>
    </source>
</reference>
<feature type="compositionally biased region" description="Basic and acidic residues" evidence="6">
    <location>
        <begin position="306"/>
        <end position="317"/>
    </location>
</feature>
<evidence type="ECO:0000256" key="4">
    <source>
        <dbReference type="ARBA" id="ARBA00023136"/>
    </source>
</evidence>
<feature type="domain" description="Rhodopsin" evidence="8">
    <location>
        <begin position="40"/>
        <end position="277"/>
    </location>
</feature>
<dbReference type="PANTHER" id="PTHR33048">
    <property type="entry name" value="PTH11-LIKE INTEGRAL MEMBRANE PROTEIN (AFU_ORTHOLOGUE AFUA_5G11245)"/>
    <property type="match status" value="1"/>
</dbReference>
<keyword evidence="3 7" id="KW-1133">Transmembrane helix</keyword>
<feature type="region of interest" description="Disordered" evidence="6">
    <location>
        <begin position="283"/>
        <end position="365"/>
    </location>
</feature>
<feature type="transmembrane region" description="Helical" evidence="7">
    <location>
        <begin position="253"/>
        <end position="276"/>
    </location>
</feature>
<evidence type="ECO:0000313" key="10">
    <source>
        <dbReference type="Proteomes" id="UP001239445"/>
    </source>
</evidence>
<proteinExistence type="inferred from homology"/>
<comment type="similarity">
    <text evidence="5">Belongs to the SAT4 family.</text>
</comment>
<evidence type="ECO:0000313" key="9">
    <source>
        <dbReference type="EMBL" id="KAK1751087.1"/>
    </source>
</evidence>
<feature type="transmembrane region" description="Helical" evidence="7">
    <location>
        <begin position="181"/>
        <end position="203"/>
    </location>
</feature>
<dbReference type="PANTHER" id="PTHR33048:SF42">
    <property type="entry name" value="INTEGRAL MEMBRANE PROTEIN"/>
    <property type="match status" value="1"/>
</dbReference>
<dbReference type="AlphaFoldDB" id="A0AAJ0B6H9"/>
<gene>
    <name evidence="9" type="ORF">QBC47DRAFT_84039</name>
</gene>
<feature type="transmembrane region" description="Helical" evidence="7">
    <location>
        <begin position="56"/>
        <end position="77"/>
    </location>
</feature>
<sequence>MSAPPLTPEQIAQLPHDDRGSAILGVHWALTGLATIFLALRIYCKNLTSKKLWWDDWILIAAYAVILVVDGVTTTLVVDFKLGRHSWDLQITDLAKFIILLSSRATLTLTAAGWTKMAFAATLLRLTEGFTKRFVWFIIISLNVTTIISCLVPWIQCEPIAKTWDPTLPGSCWAAKVGTKIWIGMGAYSALMDFTLAVLPWTFLYNVCLRKKEKLGILVAMSMGAVAGCVAIAKCAKLPELGSGDSYNEVELYIWDISESCVTIMAACIPTMRVLLRTAKTSTQGSSKVSSQMPSHFSGRRHTRDRSKGDYDPEMGHDGPAVYTNNSHSSGPDYMVNASASPHRNRSSDPVLGMGTKYEYSSASP</sequence>
<evidence type="ECO:0000256" key="6">
    <source>
        <dbReference type="SAM" id="MobiDB-lite"/>
    </source>
</evidence>
<feature type="transmembrane region" description="Helical" evidence="7">
    <location>
        <begin position="215"/>
        <end position="233"/>
    </location>
</feature>
<keyword evidence="2 7" id="KW-0812">Transmembrane</keyword>
<evidence type="ECO:0000259" key="8">
    <source>
        <dbReference type="Pfam" id="PF20684"/>
    </source>
</evidence>
<dbReference type="Pfam" id="PF20684">
    <property type="entry name" value="Fung_rhodopsin"/>
    <property type="match status" value="1"/>
</dbReference>
<dbReference type="GO" id="GO:0016020">
    <property type="term" value="C:membrane"/>
    <property type="evidence" value="ECO:0007669"/>
    <property type="project" value="UniProtKB-SubCell"/>
</dbReference>
<dbReference type="InterPro" id="IPR049326">
    <property type="entry name" value="Rhodopsin_dom_fungi"/>
</dbReference>
<dbReference type="Proteomes" id="UP001239445">
    <property type="component" value="Unassembled WGS sequence"/>
</dbReference>
<evidence type="ECO:0000256" key="7">
    <source>
        <dbReference type="SAM" id="Phobius"/>
    </source>
</evidence>